<comment type="caution">
    <text evidence="7">The sequence shown here is derived from an EMBL/GenBank/DDBJ whole genome shotgun (WGS) entry which is preliminary data.</text>
</comment>
<accession>A0ABU2DDV0</accession>
<evidence type="ECO:0000256" key="6">
    <source>
        <dbReference type="ARBA" id="ARBA00030388"/>
    </source>
</evidence>
<organism evidence="7 8">
    <name type="scientific">Achromobacter aegrifaciens</name>
    <dbReference type="NCBI Taxonomy" id="1287736"/>
    <lineage>
        <taxon>Bacteria</taxon>
        <taxon>Pseudomonadati</taxon>
        <taxon>Pseudomonadota</taxon>
        <taxon>Betaproteobacteria</taxon>
        <taxon>Burkholderiales</taxon>
        <taxon>Alcaligenaceae</taxon>
        <taxon>Achromobacter</taxon>
    </lineage>
</organism>
<dbReference type="PANTHER" id="PTHR38039:SF1">
    <property type="entry name" value="TOXIN YOEB"/>
    <property type="match status" value="1"/>
</dbReference>
<dbReference type="NCBIfam" id="TIGR02116">
    <property type="entry name" value="toxin_Txe_YoeB"/>
    <property type="match status" value="1"/>
</dbReference>
<keyword evidence="2" id="KW-1277">Toxin-antitoxin system</keyword>
<dbReference type="SUPFAM" id="SSF143011">
    <property type="entry name" value="RelE-like"/>
    <property type="match status" value="1"/>
</dbReference>
<keyword evidence="3" id="KW-0540">Nuclease</keyword>
<keyword evidence="4" id="KW-0255">Endonuclease</keyword>
<name>A0ABU2DDV0_ACHAE</name>
<dbReference type="Pfam" id="PF06769">
    <property type="entry name" value="YoeB_toxin"/>
    <property type="match status" value="1"/>
</dbReference>
<keyword evidence="8" id="KW-1185">Reference proteome</keyword>
<evidence type="ECO:0000256" key="5">
    <source>
        <dbReference type="ARBA" id="ARBA00022801"/>
    </source>
</evidence>
<dbReference type="PANTHER" id="PTHR38039">
    <property type="entry name" value="TOXIN YOEB"/>
    <property type="match status" value="1"/>
</dbReference>
<dbReference type="Gene3D" id="3.30.2310.20">
    <property type="entry name" value="RelE-like"/>
    <property type="match status" value="1"/>
</dbReference>
<evidence type="ECO:0000256" key="2">
    <source>
        <dbReference type="ARBA" id="ARBA00022649"/>
    </source>
</evidence>
<evidence type="ECO:0000313" key="8">
    <source>
        <dbReference type="Proteomes" id="UP001264156"/>
    </source>
</evidence>
<evidence type="ECO:0000313" key="7">
    <source>
        <dbReference type="EMBL" id="MDR7946291.1"/>
    </source>
</evidence>
<reference evidence="8" key="1">
    <citation type="submission" date="2023-07" db="EMBL/GenBank/DDBJ databases">
        <title>Glyphosate-induced phosphonatase operons in soil bacteria of genus Achromobacter.</title>
        <authorList>
            <person name="Epiktetov D.O."/>
            <person name="Sviridov A.V."/>
            <person name="Tarlachkov S.V."/>
            <person name="Shushkova T.V."/>
            <person name="Toropygin I.Y."/>
            <person name="Leontievsky A."/>
        </authorList>
    </citation>
    <scope>NUCLEOTIDE SEQUENCE [LARGE SCALE GENOMIC DNA]</scope>
    <source>
        <strain evidence="8">Kg 16</strain>
    </source>
</reference>
<protein>
    <recommendedName>
        <fullName evidence="6">Putative mRNA interferase YoeB</fullName>
    </recommendedName>
</protein>
<comment type="similarity">
    <text evidence="1">Belongs to the YoeB family.</text>
</comment>
<gene>
    <name evidence="7" type="ORF">RIU57_14325</name>
</gene>
<evidence type="ECO:0000256" key="3">
    <source>
        <dbReference type="ARBA" id="ARBA00022722"/>
    </source>
</evidence>
<sequence>MSQKKKQKHKNKEEAAAHILGWTPEGWEDYLWWQDNNPKIVKEINGLLRECLRDPFKGTGKPEPLMGDLTGFWSRRITDKDRLVYCPDDGRIVVLMCRFHYK</sequence>
<keyword evidence="5" id="KW-0378">Hydrolase</keyword>
<evidence type="ECO:0000256" key="1">
    <source>
        <dbReference type="ARBA" id="ARBA00008172"/>
    </source>
</evidence>
<dbReference type="EMBL" id="JAVKVN010000005">
    <property type="protein sequence ID" value="MDR7946291.1"/>
    <property type="molecule type" value="Genomic_DNA"/>
</dbReference>
<dbReference type="RefSeq" id="WP_175160132.1">
    <property type="nucleotide sequence ID" value="NZ_CADILA010000003.1"/>
</dbReference>
<evidence type="ECO:0000256" key="4">
    <source>
        <dbReference type="ARBA" id="ARBA00022759"/>
    </source>
</evidence>
<dbReference type="InterPro" id="IPR009614">
    <property type="entry name" value="YoeB_toxin"/>
</dbReference>
<dbReference type="Proteomes" id="UP001264156">
    <property type="component" value="Unassembled WGS sequence"/>
</dbReference>
<dbReference type="InterPro" id="IPR035093">
    <property type="entry name" value="RelE/ParE_toxin_dom_sf"/>
</dbReference>
<proteinExistence type="inferred from homology"/>